<dbReference type="EMBL" id="LM676387">
    <property type="protein sequence ID" value="CEP25829.1"/>
    <property type="molecule type" value="Genomic_DNA"/>
</dbReference>
<keyword evidence="4" id="KW-0274">FAD</keyword>
<evidence type="ECO:0000313" key="9">
    <source>
        <dbReference type="EMBL" id="CEP25829.1"/>
    </source>
</evidence>
<comment type="similarity">
    <text evidence="2 6">Belongs to the FAD-dependent glycerol-3-phosphate dehydrogenase family.</text>
</comment>
<dbReference type="SUPFAM" id="SSF54373">
    <property type="entry name" value="FAD-linked reductases, C-terminal domain"/>
    <property type="match status" value="1"/>
</dbReference>
<evidence type="ECO:0000256" key="1">
    <source>
        <dbReference type="ARBA" id="ARBA00001974"/>
    </source>
</evidence>
<dbReference type="InterPro" id="IPR036188">
    <property type="entry name" value="FAD/NAD-bd_sf"/>
</dbReference>
<dbReference type="EC" id="1.1.5.3" evidence="6"/>
<evidence type="ECO:0000256" key="4">
    <source>
        <dbReference type="ARBA" id="ARBA00022827"/>
    </source>
</evidence>
<comment type="cofactor">
    <cofactor evidence="1 6">
        <name>FAD</name>
        <dbReference type="ChEBI" id="CHEBI:57692"/>
    </cofactor>
</comment>
<dbReference type="Gene3D" id="1.10.10.1100">
    <property type="entry name" value="BFD-like [2Fe-2S]-binding domain"/>
    <property type="match status" value="1"/>
</dbReference>
<dbReference type="GO" id="GO:0009331">
    <property type="term" value="C:glycerol-3-phosphate dehydrogenase (FAD) complex"/>
    <property type="evidence" value="ECO:0007669"/>
    <property type="project" value="UniProtKB-UniRule"/>
</dbReference>
<dbReference type="PANTHER" id="PTHR11985:SF35">
    <property type="entry name" value="ANAEROBIC GLYCEROL-3-PHOSPHATE DEHYDROGENASE SUBUNIT A"/>
    <property type="match status" value="1"/>
</dbReference>
<name>A0A068VSC2_PROFF</name>
<dbReference type="AlphaFoldDB" id="A0A068VSC2"/>
<feature type="region of interest" description="Disordered" evidence="7">
    <location>
        <begin position="513"/>
        <end position="542"/>
    </location>
</feature>
<dbReference type="UniPathway" id="UPA00618">
    <property type="reaction ID" value="UER00673"/>
</dbReference>
<dbReference type="InterPro" id="IPR041854">
    <property type="entry name" value="BFD-like_2Fe2S-bd_dom_sf"/>
</dbReference>
<dbReference type="RefSeq" id="WP_013161185.1">
    <property type="nucleotide sequence ID" value="NZ_HG975478.1"/>
</dbReference>
<dbReference type="GeneID" id="61222045"/>
<dbReference type="GO" id="GO:0046168">
    <property type="term" value="P:glycerol-3-phosphate catabolic process"/>
    <property type="evidence" value="ECO:0007669"/>
    <property type="project" value="TreeGrafter"/>
</dbReference>
<sequence>MADMSVDVVVIGGGATGTGVARDVAMRGFSVVLVDRADLAQGTTGRYHGLLHSGGRYVISDPESARECAEENAIITRIHANAVEQTGGLFVVTPEDSEEYSDGFMAGAEKADMPAEEISVAQALAREPRLNKGIKRAFAVCDGTVDGWAMVWGAAESAKEHGATILTYHQVDKIHRVGDQITGVECVDRKAGGRLSIDCRFVINAGGPWAGHIAEMAGCHDVEVVPGRGIMIAMNHRLVNTVVNRCIKPADGDIIVPVHTVAIVGTTDVKADDPDRLPIPRNEVQQMLDSGEALVPGFRQARAVHAWAGARPLVKDNRVSAGDTRHMSRGMAVLDHQERDGVNGLLTISGGKLTTYRLMAKRIVDIMCEQLGEDRRCTTDQEVVPTARHQHTYRVTHRLEERDHGFQKDQIICECELMSREMFVDLAEENPHATLDDLRRRLRLGMGPCQGGFCSSRAAGLLCSSGIQDSAEATEELREFLKHRWIGLWPIVAGAQVRQTALDEWIARGTLDIDHAPGTQNPPERYPVGAGANGTENAEVAR</sequence>
<dbReference type="Gene3D" id="3.50.50.60">
    <property type="entry name" value="FAD/NAD(P)-binding domain"/>
    <property type="match status" value="1"/>
</dbReference>
<keyword evidence="3 6" id="KW-0285">Flavoprotein</keyword>
<dbReference type="GO" id="GO:0019563">
    <property type="term" value="P:glycerol catabolic process"/>
    <property type="evidence" value="ECO:0007669"/>
    <property type="project" value="UniProtKB-UniPathway"/>
</dbReference>
<accession>A0A068VSC2</accession>
<dbReference type="GO" id="GO:0010181">
    <property type="term" value="F:FMN binding"/>
    <property type="evidence" value="ECO:0007669"/>
    <property type="project" value="InterPro"/>
</dbReference>
<protein>
    <recommendedName>
        <fullName evidence="6">Glycerol-3-phosphate dehydrogenase</fullName>
        <ecNumber evidence="6">1.1.5.3</ecNumber>
    </recommendedName>
</protein>
<evidence type="ECO:0000256" key="3">
    <source>
        <dbReference type="ARBA" id="ARBA00022630"/>
    </source>
</evidence>
<dbReference type="InterPro" id="IPR006076">
    <property type="entry name" value="FAD-dep_OxRdtase"/>
</dbReference>
<evidence type="ECO:0000256" key="6">
    <source>
        <dbReference type="RuleBase" id="RU361217"/>
    </source>
</evidence>
<dbReference type="GO" id="GO:0004368">
    <property type="term" value="F:glycerol-3-phosphate dehydrogenase (quinone) activity"/>
    <property type="evidence" value="ECO:0007669"/>
    <property type="project" value="UniProtKB-EC"/>
</dbReference>
<comment type="catalytic activity">
    <reaction evidence="6">
        <text>a quinone + sn-glycerol 3-phosphate = dihydroxyacetone phosphate + a quinol</text>
        <dbReference type="Rhea" id="RHEA:18977"/>
        <dbReference type="ChEBI" id="CHEBI:24646"/>
        <dbReference type="ChEBI" id="CHEBI:57597"/>
        <dbReference type="ChEBI" id="CHEBI:57642"/>
        <dbReference type="ChEBI" id="CHEBI:132124"/>
        <dbReference type="EC" id="1.1.5.3"/>
    </reaction>
</comment>
<proteinExistence type="inferred from homology"/>
<organism evidence="9">
    <name type="scientific">Propionibacterium freudenreichii subsp. freudenreichii</name>
    <dbReference type="NCBI Taxonomy" id="66712"/>
    <lineage>
        <taxon>Bacteria</taxon>
        <taxon>Bacillati</taxon>
        <taxon>Actinomycetota</taxon>
        <taxon>Actinomycetes</taxon>
        <taxon>Propionibacteriales</taxon>
        <taxon>Propionibacteriaceae</taxon>
        <taxon>Propionibacterium</taxon>
    </lineage>
</organism>
<dbReference type="PROSITE" id="PS00977">
    <property type="entry name" value="FAD_G3PDH_1"/>
    <property type="match status" value="1"/>
</dbReference>
<dbReference type="GO" id="GO:0050660">
    <property type="term" value="F:flavin adenine dinucleotide binding"/>
    <property type="evidence" value="ECO:0007669"/>
    <property type="project" value="InterPro"/>
</dbReference>
<dbReference type="Gene3D" id="3.30.9.10">
    <property type="entry name" value="D-Amino Acid Oxidase, subunit A, domain 2"/>
    <property type="match status" value="1"/>
</dbReference>
<evidence type="ECO:0000256" key="7">
    <source>
        <dbReference type="SAM" id="MobiDB-lite"/>
    </source>
</evidence>
<keyword evidence="5 6" id="KW-0560">Oxidoreductase</keyword>
<evidence type="ECO:0000259" key="8">
    <source>
        <dbReference type="Pfam" id="PF01266"/>
    </source>
</evidence>
<dbReference type="NCBIfam" id="NF008313">
    <property type="entry name" value="PRK11101.1"/>
    <property type="match status" value="1"/>
</dbReference>
<dbReference type="PANTHER" id="PTHR11985">
    <property type="entry name" value="GLYCEROL-3-PHOSPHATE DEHYDROGENASE"/>
    <property type="match status" value="1"/>
</dbReference>
<gene>
    <name evidence="9" type="primary">glpA</name>
    <name evidence="9" type="ORF">PFCIRM138_02590</name>
</gene>
<dbReference type="PROSITE" id="PS00978">
    <property type="entry name" value="FAD_G3PDH_2"/>
    <property type="match status" value="1"/>
</dbReference>
<dbReference type="GO" id="GO:0005886">
    <property type="term" value="C:plasma membrane"/>
    <property type="evidence" value="ECO:0007669"/>
    <property type="project" value="InterPro"/>
</dbReference>
<evidence type="ECO:0000256" key="5">
    <source>
        <dbReference type="ARBA" id="ARBA00023002"/>
    </source>
</evidence>
<feature type="domain" description="FAD dependent oxidoreductase" evidence="8">
    <location>
        <begin position="7"/>
        <end position="357"/>
    </location>
</feature>
<dbReference type="Pfam" id="PF01266">
    <property type="entry name" value="DAO"/>
    <property type="match status" value="1"/>
</dbReference>
<dbReference type="NCBIfam" id="TIGR03377">
    <property type="entry name" value="glycerol3P_GlpA"/>
    <property type="match status" value="1"/>
</dbReference>
<evidence type="ECO:0000256" key="2">
    <source>
        <dbReference type="ARBA" id="ARBA00007330"/>
    </source>
</evidence>
<dbReference type="InterPro" id="IPR000447">
    <property type="entry name" value="G3P_DH_FAD-dep"/>
</dbReference>
<reference evidence="9" key="1">
    <citation type="submission" date="2014-08" db="EMBL/GenBank/DDBJ databases">
        <authorList>
            <person name="Falentin Helene"/>
        </authorList>
    </citation>
    <scope>NUCLEOTIDE SEQUENCE</scope>
</reference>
<dbReference type="SUPFAM" id="SSF51905">
    <property type="entry name" value="FAD/NAD(P)-binding domain"/>
    <property type="match status" value="1"/>
</dbReference>
<dbReference type="InterPro" id="IPR017752">
    <property type="entry name" value="G3P_DH_GlpA_su"/>
</dbReference>
<dbReference type="PRINTS" id="PR01001">
    <property type="entry name" value="FADG3PDH"/>
</dbReference>